<evidence type="ECO:0000256" key="4">
    <source>
        <dbReference type="ARBA" id="ARBA00023204"/>
    </source>
</evidence>
<evidence type="ECO:0000256" key="1">
    <source>
        <dbReference type="ARBA" id="ARBA00010945"/>
    </source>
</evidence>
<keyword evidence="5" id="KW-0742">SOS response</keyword>
<organism evidence="7 8">
    <name type="scientific">Actimicrobium antarcticum</name>
    <dbReference type="NCBI Taxonomy" id="1051899"/>
    <lineage>
        <taxon>Bacteria</taxon>
        <taxon>Pseudomonadati</taxon>
        <taxon>Pseudomonadota</taxon>
        <taxon>Betaproteobacteria</taxon>
        <taxon>Burkholderiales</taxon>
        <taxon>Oxalobacteraceae</taxon>
        <taxon>Actimicrobium</taxon>
    </lineage>
</organism>
<dbReference type="Gene3D" id="1.10.150.20">
    <property type="entry name" value="5' to 3' exonuclease, C-terminal subdomain"/>
    <property type="match status" value="1"/>
</dbReference>
<name>A0ABP7SX91_9BURK</name>
<evidence type="ECO:0000256" key="2">
    <source>
        <dbReference type="ARBA" id="ARBA00022763"/>
    </source>
</evidence>
<dbReference type="Pfam" id="PF11799">
    <property type="entry name" value="IMS_C"/>
    <property type="match status" value="1"/>
</dbReference>
<keyword evidence="4" id="KW-0234">DNA repair</keyword>
<dbReference type="RefSeq" id="WP_344762350.1">
    <property type="nucleotide sequence ID" value="NZ_BAAAZE010000006.1"/>
</dbReference>
<feature type="domain" description="UmuC" evidence="6">
    <location>
        <begin position="13"/>
        <end position="201"/>
    </location>
</feature>
<dbReference type="PROSITE" id="PS50173">
    <property type="entry name" value="UMUC"/>
    <property type="match status" value="1"/>
</dbReference>
<dbReference type="PANTHER" id="PTHR11076">
    <property type="entry name" value="DNA REPAIR POLYMERASE UMUC / TRANSFERASE FAMILY MEMBER"/>
    <property type="match status" value="1"/>
</dbReference>
<comment type="similarity">
    <text evidence="1">Belongs to the DNA polymerase type-Y family.</text>
</comment>
<reference evidence="8" key="1">
    <citation type="journal article" date="2019" name="Int. J. Syst. Evol. Microbiol.">
        <title>The Global Catalogue of Microorganisms (GCM) 10K type strain sequencing project: providing services to taxonomists for standard genome sequencing and annotation.</title>
        <authorList>
            <consortium name="The Broad Institute Genomics Platform"/>
            <consortium name="The Broad Institute Genome Sequencing Center for Infectious Disease"/>
            <person name="Wu L."/>
            <person name="Ma J."/>
        </authorList>
    </citation>
    <scope>NUCLEOTIDE SEQUENCE [LARGE SCALE GENOMIC DNA]</scope>
    <source>
        <strain evidence="8">JCM 16673</strain>
    </source>
</reference>
<dbReference type="InterPro" id="IPR043128">
    <property type="entry name" value="Rev_trsase/Diguanyl_cyclase"/>
</dbReference>
<sequence length="437" mass="47906">MPDPELSATTRLFALVDVNNCYVSCERVFNPSLEGKPVVILSNNDGCAVARSAEVKTLGVKMGEPWFKLKDLAKQHGIIALSSNYALYGDMSNRIMTVLRDFSPDVEVYSIDESFLGLNGLGSLWDSPTAMGQSIRQRIRQWVGVPVCVGIGNSKTLAKLANHIAKKRPDFDSVCDLSSMTRQDRDALFSTIDVGEVWGIGRRLSEHLRASGIDTVAQLRDASPAWLRSRFGVVIERTVNELNGLSCLALEDVAPAKKQIIASRSFGQPVLTIDELGESVSNYMTRAAEKLRRQNGVCEAIQVFVQTNPFKASDRQYSNGVVVPLPNASCDTRLLIRAALFGLAQIYRPGYYYKKAGVILQGISGASGQQQSLFTTYGDGAASEAMMRTLDTLNQRFGKGAVSIASAGTRNDWAMKRERKTPDYTTSWDELPVARAN</sequence>
<dbReference type="CDD" id="cd01700">
    <property type="entry name" value="PolY_Pol_V_umuC"/>
    <property type="match status" value="1"/>
</dbReference>
<evidence type="ECO:0000313" key="8">
    <source>
        <dbReference type="Proteomes" id="UP001501353"/>
    </source>
</evidence>
<keyword evidence="8" id="KW-1185">Reference proteome</keyword>
<proteinExistence type="inferred from homology"/>
<protein>
    <submittedName>
        <fullName evidence="7">Y-family DNA polymerase</fullName>
    </submittedName>
</protein>
<evidence type="ECO:0000256" key="5">
    <source>
        <dbReference type="ARBA" id="ARBA00023236"/>
    </source>
</evidence>
<evidence type="ECO:0000313" key="7">
    <source>
        <dbReference type="EMBL" id="GAA4017831.1"/>
    </source>
</evidence>
<accession>A0ABP7SX91</accession>
<dbReference type="Pfam" id="PF00817">
    <property type="entry name" value="IMS"/>
    <property type="match status" value="1"/>
</dbReference>
<evidence type="ECO:0000259" key="6">
    <source>
        <dbReference type="PROSITE" id="PS50173"/>
    </source>
</evidence>
<dbReference type="InterPro" id="IPR043502">
    <property type="entry name" value="DNA/RNA_pol_sf"/>
</dbReference>
<dbReference type="Gene3D" id="3.40.1170.60">
    <property type="match status" value="1"/>
</dbReference>
<dbReference type="InterPro" id="IPR001126">
    <property type="entry name" value="UmuC"/>
</dbReference>
<gene>
    <name evidence="7" type="ORF">GCM10022212_11900</name>
</gene>
<dbReference type="SUPFAM" id="SSF56672">
    <property type="entry name" value="DNA/RNA polymerases"/>
    <property type="match status" value="1"/>
</dbReference>
<dbReference type="PANTHER" id="PTHR11076:SF34">
    <property type="entry name" value="PROTEIN UMUC"/>
    <property type="match status" value="1"/>
</dbReference>
<evidence type="ECO:0000256" key="3">
    <source>
        <dbReference type="ARBA" id="ARBA00023199"/>
    </source>
</evidence>
<keyword evidence="3" id="KW-0741">SOS mutagenesis</keyword>
<dbReference type="NCBIfam" id="NF002955">
    <property type="entry name" value="PRK03609.1"/>
    <property type="match status" value="1"/>
</dbReference>
<dbReference type="InterPro" id="IPR050116">
    <property type="entry name" value="DNA_polymerase-Y"/>
</dbReference>
<comment type="caution">
    <text evidence="7">The sequence shown here is derived from an EMBL/GenBank/DDBJ whole genome shotgun (WGS) entry which is preliminary data.</text>
</comment>
<dbReference type="Proteomes" id="UP001501353">
    <property type="component" value="Unassembled WGS sequence"/>
</dbReference>
<dbReference type="EMBL" id="BAAAZE010000006">
    <property type="protein sequence ID" value="GAA4017831.1"/>
    <property type="molecule type" value="Genomic_DNA"/>
</dbReference>
<dbReference type="InterPro" id="IPR017961">
    <property type="entry name" value="DNA_pol_Y-fam_little_finger"/>
</dbReference>
<keyword evidence="2" id="KW-0227">DNA damage</keyword>
<dbReference type="InterPro" id="IPR025188">
    <property type="entry name" value="DUF4113"/>
</dbReference>
<dbReference type="Pfam" id="PF13438">
    <property type="entry name" value="DUF4113"/>
    <property type="match status" value="1"/>
</dbReference>
<dbReference type="Gene3D" id="3.30.70.270">
    <property type="match status" value="1"/>
</dbReference>